<dbReference type="PROSITE" id="PS50206">
    <property type="entry name" value="RHODANESE_3"/>
    <property type="match status" value="1"/>
</dbReference>
<dbReference type="InterPro" id="IPR001763">
    <property type="entry name" value="Rhodanese-like_dom"/>
</dbReference>
<dbReference type="SUPFAM" id="SSF52821">
    <property type="entry name" value="Rhodanese/Cell cycle control phosphatase"/>
    <property type="match status" value="1"/>
</dbReference>
<dbReference type="InterPro" id="IPR050229">
    <property type="entry name" value="GlpE_sulfurtransferase"/>
</dbReference>
<proteinExistence type="predicted"/>
<dbReference type="RefSeq" id="WP_268543625.1">
    <property type="nucleotide sequence ID" value="NZ_JALAOH010000023.1"/>
</dbReference>
<name>A0AAP3CL87_BACVA</name>
<dbReference type="SMART" id="SM00450">
    <property type="entry name" value="RHOD"/>
    <property type="match status" value="1"/>
</dbReference>
<feature type="domain" description="Rhodanese" evidence="1">
    <location>
        <begin position="42"/>
        <end position="123"/>
    </location>
</feature>
<comment type="caution">
    <text evidence="2">The sequence shown here is derived from an EMBL/GenBank/DDBJ whole genome shotgun (WGS) entry which is preliminary data.</text>
</comment>
<organism evidence="2 3">
    <name type="scientific">Bacillus vallismortis</name>
    <dbReference type="NCBI Taxonomy" id="72361"/>
    <lineage>
        <taxon>Bacteria</taxon>
        <taxon>Bacillati</taxon>
        <taxon>Bacillota</taxon>
        <taxon>Bacilli</taxon>
        <taxon>Bacillales</taxon>
        <taxon>Bacillaceae</taxon>
        <taxon>Bacillus</taxon>
    </lineage>
</organism>
<reference evidence="2" key="1">
    <citation type="submission" date="2022-02" db="EMBL/GenBank/DDBJ databases">
        <title>Crop Bioprotection Bacillus Genome Sequencing.</title>
        <authorList>
            <person name="Dunlap C."/>
        </authorList>
    </citation>
    <scope>NUCLEOTIDE SEQUENCE</scope>
    <source>
        <strain evidence="2">98-1</strain>
    </source>
</reference>
<sequence>MDSSVMIYTILFLLFLWIVIRNVSPVKGVKQITTTVLKSELKSKGKQFIDVRTPFEFRTKHIKGFKNIPLSILPQQTNQLSNDREIFVICQSGMRSMKASKILKKQGFKSVTNVKGGMNAWHEYR</sequence>
<dbReference type="Pfam" id="PF00581">
    <property type="entry name" value="Rhodanese"/>
    <property type="match status" value="1"/>
</dbReference>
<gene>
    <name evidence="2" type="ORF">MOC71_10170</name>
</gene>
<dbReference type="CDD" id="cd00158">
    <property type="entry name" value="RHOD"/>
    <property type="match status" value="1"/>
</dbReference>
<evidence type="ECO:0000259" key="1">
    <source>
        <dbReference type="PROSITE" id="PS50206"/>
    </source>
</evidence>
<dbReference type="PANTHER" id="PTHR43031:SF17">
    <property type="entry name" value="SULFURTRANSFERASE YTWF-RELATED"/>
    <property type="match status" value="1"/>
</dbReference>
<protein>
    <submittedName>
        <fullName evidence="2">Rhodanese-like domain-containing protein</fullName>
    </submittedName>
</protein>
<accession>A0AAP3CL87</accession>
<dbReference type="PANTHER" id="PTHR43031">
    <property type="entry name" value="FAD-DEPENDENT OXIDOREDUCTASE"/>
    <property type="match status" value="1"/>
</dbReference>
<dbReference type="InterPro" id="IPR036873">
    <property type="entry name" value="Rhodanese-like_dom_sf"/>
</dbReference>
<evidence type="ECO:0000313" key="3">
    <source>
        <dbReference type="Proteomes" id="UP001067121"/>
    </source>
</evidence>
<dbReference type="Proteomes" id="UP001067121">
    <property type="component" value="Unassembled WGS sequence"/>
</dbReference>
<dbReference type="AlphaFoldDB" id="A0AAP3CL87"/>
<dbReference type="Gene3D" id="3.40.250.10">
    <property type="entry name" value="Rhodanese-like domain"/>
    <property type="match status" value="1"/>
</dbReference>
<evidence type="ECO:0000313" key="2">
    <source>
        <dbReference type="EMBL" id="MCY8317095.1"/>
    </source>
</evidence>
<dbReference type="EMBL" id="JALAOH010000023">
    <property type="protein sequence ID" value="MCY8317095.1"/>
    <property type="molecule type" value="Genomic_DNA"/>
</dbReference>